<protein>
    <submittedName>
        <fullName evidence="1">Serine/threonine protein kinase</fullName>
    </submittedName>
</protein>
<name>A0A650CRH2_9CREN</name>
<dbReference type="GeneID" id="42797465"/>
<dbReference type="GO" id="GO:0004674">
    <property type="term" value="F:protein serine/threonine kinase activity"/>
    <property type="evidence" value="ECO:0007669"/>
    <property type="project" value="UniProtKB-KW"/>
</dbReference>
<gene>
    <name evidence="1" type="ORF">D1868_00275</name>
</gene>
<accession>A0A650CRH2</accession>
<dbReference type="Proteomes" id="UP000423396">
    <property type="component" value="Chromosome"/>
</dbReference>
<dbReference type="RefSeq" id="WP_156007896.1">
    <property type="nucleotide sequence ID" value="NZ_CP045483.1"/>
</dbReference>
<keyword evidence="1" id="KW-0418">Kinase</keyword>
<keyword evidence="2" id="KW-1185">Reference proteome</keyword>
<dbReference type="KEGG" id="sazo:D1868_00275"/>
<dbReference type="SUPFAM" id="SSF56112">
    <property type="entry name" value="Protein kinase-like (PK-like)"/>
    <property type="match status" value="1"/>
</dbReference>
<sequence>MVKVREIIYPFYDERIETELKEYGITEVFSFGNVQLGKYKIIGKGKTGTVVYIGGGKVVKIRRADSPKESLKIEGRIQELAYPVAPKVHYYGNNFIVMDYIDGRHLEHNEKVEVIVKLLEAAKILEDKKIEHGELVRPYKNVLVSDRVYVIDYDDATIKENPKNVTSILSWLKRVDLARKYSKGVPFDQIVKELLEAFS</sequence>
<dbReference type="EMBL" id="CP045483">
    <property type="protein sequence ID" value="QGR20444.1"/>
    <property type="molecule type" value="Genomic_DNA"/>
</dbReference>
<proteinExistence type="predicted"/>
<evidence type="ECO:0000313" key="2">
    <source>
        <dbReference type="Proteomes" id="UP000423396"/>
    </source>
</evidence>
<dbReference type="InterPro" id="IPR011009">
    <property type="entry name" value="Kinase-like_dom_sf"/>
</dbReference>
<dbReference type="AlphaFoldDB" id="A0A650CRH2"/>
<dbReference type="OrthoDB" id="86092at2157"/>
<evidence type="ECO:0000313" key="1">
    <source>
        <dbReference type="EMBL" id="QGR20444.1"/>
    </source>
</evidence>
<reference evidence="1 2" key="1">
    <citation type="submission" date="2019-10" db="EMBL/GenBank/DDBJ databases">
        <title>Genome Sequences from Six Type Strain Members of the Archaeal Family Sulfolobaceae: Acidianus ambivalens, Acidianus infernus, Metallosphaera prunae, Stygiolobus azoricus, Sulfolobus metallicus, and Sulfurisphaera ohwakuensis.</title>
        <authorList>
            <person name="Counts J.A."/>
            <person name="Kelly R.M."/>
        </authorList>
    </citation>
    <scope>NUCLEOTIDE SEQUENCE [LARGE SCALE GENOMIC DNA]</scope>
    <source>
        <strain evidence="1 2">FC6</strain>
    </source>
</reference>
<keyword evidence="1" id="KW-0723">Serine/threonine-protein kinase</keyword>
<keyword evidence="1" id="KW-0808">Transferase</keyword>
<organism evidence="1 2">
    <name type="scientific">Stygiolobus azoricus</name>
    <dbReference type="NCBI Taxonomy" id="41675"/>
    <lineage>
        <taxon>Archaea</taxon>
        <taxon>Thermoproteota</taxon>
        <taxon>Thermoprotei</taxon>
        <taxon>Sulfolobales</taxon>
        <taxon>Sulfolobaceae</taxon>
        <taxon>Stygiolobus</taxon>
    </lineage>
</organism>